<gene>
    <name evidence="1" type="ORF">PHA72_11255</name>
</gene>
<dbReference type="EMBL" id="CP116347">
    <property type="protein sequence ID" value="WCE15393.1"/>
    <property type="molecule type" value="Genomic_DNA"/>
</dbReference>
<proteinExistence type="predicted"/>
<keyword evidence="2" id="KW-1185">Reference proteome</keyword>
<dbReference type="AlphaFoldDB" id="A0AAX3LHG3"/>
<name>A0AAX3LHG3_9ENTR</name>
<sequence length="60" mass="6438">MDIKNDEVAMFKSNNGVILAADAAYAATEEAVKGASDDHWYRQNLIKAALETALASVIVL</sequence>
<dbReference type="RefSeq" id="WP_155616749.1">
    <property type="nucleotide sequence ID" value="NZ_CP116347.1"/>
</dbReference>
<organism evidence="1 2">
    <name type="scientific">Enterobacter ludwigii</name>
    <dbReference type="NCBI Taxonomy" id="299767"/>
    <lineage>
        <taxon>Bacteria</taxon>
        <taxon>Pseudomonadati</taxon>
        <taxon>Pseudomonadota</taxon>
        <taxon>Gammaproteobacteria</taxon>
        <taxon>Enterobacterales</taxon>
        <taxon>Enterobacteriaceae</taxon>
        <taxon>Enterobacter</taxon>
        <taxon>Enterobacter cloacae complex</taxon>
    </lineage>
</organism>
<dbReference type="Proteomes" id="UP001210538">
    <property type="component" value="Chromosome"/>
</dbReference>
<evidence type="ECO:0000313" key="1">
    <source>
        <dbReference type="EMBL" id="WCE15393.1"/>
    </source>
</evidence>
<accession>A0AAX3LHG3</accession>
<protein>
    <submittedName>
        <fullName evidence="1">Uncharacterized protein</fullName>
    </submittedName>
</protein>
<reference evidence="1 2" key="1">
    <citation type="submission" date="2023-01" db="EMBL/GenBank/DDBJ databases">
        <title>Genome sequence resource and annotation of Enterobacter ludwigii, an economically important pathogen of seedling wilt with strawberry.</title>
        <authorList>
            <person name="Xie Y."/>
        </authorList>
    </citation>
    <scope>NUCLEOTIDE SEQUENCE [LARGE SCALE GENOMIC DNA]</scope>
    <source>
        <strain evidence="1 2">CM-TZ4</strain>
    </source>
</reference>
<evidence type="ECO:0000313" key="2">
    <source>
        <dbReference type="Proteomes" id="UP001210538"/>
    </source>
</evidence>